<organism evidence="3 4">
    <name type="scientific">Candidatus Protofrankia datiscae</name>
    <dbReference type="NCBI Taxonomy" id="2716812"/>
    <lineage>
        <taxon>Bacteria</taxon>
        <taxon>Bacillati</taxon>
        <taxon>Actinomycetota</taxon>
        <taxon>Actinomycetes</taxon>
        <taxon>Frankiales</taxon>
        <taxon>Frankiaceae</taxon>
        <taxon>Protofrankia</taxon>
    </lineage>
</organism>
<accession>F8AW66</accession>
<proteinExistence type="predicted"/>
<sequence length="291" mass="31013">MPARVVVAVRPVSPGALPPPDTGPAVNAAMLAAVREELSPEASAWLHDGSPGGPPARPFAVTPLLDEHQRAPNRSSVTVRFEVGILFDDIIGSMFGALRNRDRWRFGSTDYRTEAVEFVQAEPYPDLLAAATASPATSWAFGLVTPVSFATGRGDGARRQRILPEPERVFGTLAARWLRWAPSVAPLPADVEAAIGDHLELVDTRLFTTEYVIKIGAPKRRGCVGFVRYQLAAPADVPPRTRGAIDALARFACYAGVGDRTPSGMGYVIADPDGDGSASSARPARRPARPA</sequence>
<feature type="domain" description="CRISPR-associated protein Cas6 C-terminal" evidence="2">
    <location>
        <begin position="143"/>
        <end position="268"/>
    </location>
</feature>
<dbReference type="HOGENOM" id="CLU_955636_0_0_11"/>
<evidence type="ECO:0000259" key="2">
    <source>
        <dbReference type="Pfam" id="PF10040"/>
    </source>
</evidence>
<dbReference type="KEGG" id="fsy:FsymDg_4122"/>
<dbReference type="eggNOG" id="COG5551">
    <property type="taxonomic scope" value="Bacteria"/>
</dbReference>
<evidence type="ECO:0000256" key="1">
    <source>
        <dbReference type="SAM" id="MobiDB-lite"/>
    </source>
</evidence>
<reference evidence="3 4" key="1">
    <citation type="submission" date="2011-05" db="EMBL/GenBank/DDBJ databases">
        <title>Complete sequence of chromosome of Frankia symbiont of Datisca glomerata.</title>
        <authorList>
            <consortium name="US DOE Joint Genome Institute"/>
            <person name="Lucas S."/>
            <person name="Han J."/>
            <person name="Lapidus A."/>
            <person name="Cheng J.-F."/>
            <person name="Goodwin L."/>
            <person name="Pitluck S."/>
            <person name="Peters L."/>
            <person name="Mikhailova N."/>
            <person name="Chertkov O."/>
            <person name="Teshima H."/>
            <person name="Han C."/>
            <person name="Tapia R."/>
            <person name="Land M."/>
            <person name="Hauser L."/>
            <person name="Kyrpides N."/>
            <person name="Ivanova N."/>
            <person name="Pagani I."/>
            <person name="Berry A."/>
            <person name="Pawlowski K."/>
            <person name="Persson T."/>
            <person name="Vanden Heuvel B."/>
            <person name="Benson D."/>
            <person name="Woyke T."/>
        </authorList>
    </citation>
    <scope>NUCLEOTIDE SEQUENCE [LARGE SCALE GENOMIC DNA]</scope>
    <source>
        <strain evidence="4">4085684</strain>
    </source>
</reference>
<dbReference type="STRING" id="656024.FsymDg_4122"/>
<dbReference type="InterPro" id="IPR045747">
    <property type="entry name" value="CRISPR-assoc_prot_Cas6_N_sf"/>
</dbReference>
<dbReference type="Gene3D" id="3.30.70.1890">
    <property type="match status" value="1"/>
</dbReference>
<gene>
    <name evidence="3" type="ordered locus">FsymDg_4122</name>
</gene>
<feature type="region of interest" description="Disordered" evidence="1">
    <location>
        <begin position="269"/>
        <end position="291"/>
    </location>
</feature>
<protein>
    <recommendedName>
        <fullName evidence="2">CRISPR-associated protein Cas6 C-terminal domain-containing protein</fullName>
    </recommendedName>
</protein>
<keyword evidence="4" id="KW-1185">Reference proteome</keyword>
<name>F8AW66_9ACTN</name>
<evidence type="ECO:0000313" key="4">
    <source>
        <dbReference type="Proteomes" id="UP000001549"/>
    </source>
</evidence>
<dbReference type="RefSeq" id="WP_013875266.1">
    <property type="nucleotide sequence ID" value="NC_015656.1"/>
</dbReference>
<dbReference type="EMBL" id="CP002801">
    <property type="protein sequence ID" value="AEH11393.1"/>
    <property type="molecule type" value="Genomic_DNA"/>
</dbReference>
<dbReference type="Gene3D" id="3.30.70.1900">
    <property type="match status" value="1"/>
</dbReference>
<dbReference type="Proteomes" id="UP000001549">
    <property type="component" value="Chromosome"/>
</dbReference>
<dbReference type="AlphaFoldDB" id="F8AW66"/>
<dbReference type="CDD" id="cd21141">
    <property type="entry name" value="Cas6_III-like"/>
    <property type="match status" value="1"/>
</dbReference>
<dbReference type="Pfam" id="PF10040">
    <property type="entry name" value="CRISPR_Cas6"/>
    <property type="match status" value="1"/>
</dbReference>
<evidence type="ECO:0000313" key="3">
    <source>
        <dbReference type="EMBL" id="AEH11393.1"/>
    </source>
</evidence>
<dbReference type="InterPro" id="IPR019267">
    <property type="entry name" value="CRISPR-assoc_Cas6_C"/>
</dbReference>